<comment type="caution">
    <text evidence="1">The sequence shown here is derived from an EMBL/GenBank/DDBJ whole genome shotgun (WGS) entry which is preliminary data.</text>
</comment>
<proteinExistence type="predicted"/>
<evidence type="ECO:0000313" key="1">
    <source>
        <dbReference type="EMBL" id="KAH7311202.1"/>
    </source>
</evidence>
<reference evidence="1" key="1">
    <citation type="journal article" date="2021" name="Nat. Commun.">
        <title>Genetic determinants of endophytism in the Arabidopsis root mycobiome.</title>
        <authorList>
            <person name="Mesny F."/>
            <person name="Miyauchi S."/>
            <person name="Thiergart T."/>
            <person name="Pickel B."/>
            <person name="Atanasova L."/>
            <person name="Karlsson M."/>
            <person name="Huettel B."/>
            <person name="Barry K.W."/>
            <person name="Haridas S."/>
            <person name="Chen C."/>
            <person name="Bauer D."/>
            <person name="Andreopoulos W."/>
            <person name="Pangilinan J."/>
            <person name="LaButti K."/>
            <person name="Riley R."/>
            <person name="Lipzen A."/>
            <person name="Clum A."/>
            <person name="Drula E."/>
            <person name="Henrissat B."/>
            <person name="Kohler A."/>
            <person name="Grigoriev I.V."/>
            <person name="Martin F.M."/>
            <person name="Hacquard S."/>
        </authorList>
    </citation>
    <scope>NUCLEOTIDE SEQUENCE</scope>
    <source>
        <strain evidence="1">MPI-CAGE-CH-0235</strain>
    </source>
</reference>
<dbReference type="AlphaFoldDB" id="A0A8K0WPG0"/>
<name>A0A8K0WPG0_9HYPO</name>
<accession>A0A8K0WPG0</accession>
<gene>
    <name evidence="1" type="ORF">B0I35DRAFT_481194</name>
</gene>
<evidence type="ECO:0000313" key="2">
    <source>
        <dbReference type="Proteomes" id="UP000813444"/>
    </source>
</evidence>
<dbReference type="EMBL" id="JAGPNK010000011">
    <property type="protein sequence ID" value="KAH7311202.1"/>
    <property type="molecule type" value="Genomic_DNA"/>
</dbReference>
<protein>
    <submittedName>
        <fullName evidence="1">Uncharacterized protein</fullName>
    </submittedName>
</protein>
<organism evidence="1 2">
    <name type="scientific">Stachybotrys elegans</name>
    <dbReference type="NCBI Taxonomy" id="80388"/>
    <lineage>
        <taxon>Eukaryota</taxon>
        <taxon>Fungi</taxon>
        <taxon>Dikarya</taxon>
        <taxon>Ascomycota</taxon>
        <taxon>Pezizomycotina</taxon>
        <taxon>Sordariomycetes</taxon>
        <taxon>Hypocreomycetidae</taxon>
        <taxon>Hypocreales</taxon>
        <taxon>Stachybotryaceae</taxon>
        <taxon>Stachybotrys</taxon>
    </lineage>
</organism>
<dbReference type="Proteomes" id="UP000813444">
    <property type="component" value="Unassembled WGS sequence"/>
</dbReference>
<keyword evidence="2" id="KW-1185">Reference proteome</keyword>
<sequence length="309" mass="35089">MLLISTHQERVATKAALLQPPPSTDKAVDRHSSGFDCLVIVARRACAEMLSTPNCYLRLRDYDDSLGLLSYAMRDLSQDKKDDKAGYFAAKVAMMDRFGPDAKFAHLIERVQDQENPLFAAAFRRPLDLHGAVREWNGNEAKTAVIEWSRGTLQEAVDAAFEWRDVDGRREIWRSSKPKFMQVLYRSDEKHPLQLHQVRHFSVTTEAPAPFEAHTCWYHLIAMVRMGEGGKEPDKVRTFCTAGRTVSLARRGIVCTSPNWSVSDAIARQYYMVFVLHGDSLAPSDSDKPFKCTEHCDLVDEFDEEMGRT</sequence>